<dbReference type="PANTHER" id="PTHR38459:SF1">
    <property type="entry name" value="PROPHAGE BACTOPRENOL-LINKED GLUCOSE TRANSLOCASE HOMOLOG"/>
    <property type="match status" value="1"/>
</dbReference>
<comment type="similarity">
    <text evidence="2">Belongs to the GtrA family.</text>
</comment>
<evidence type="ECO:0000256" key="7">
    <source>
        <dbReference type="SAM" id="Phobius"/>
    </source>
</evidence>
<evidence type="ECO:0000259" key="8">
    <source>
        <dbReference type="Pfam" id="PF04138"/>
    </source>
</evidence>
<evidence type="ECO:0000256" key="3">
    <source>
        <dbReference type="ARBA" id="ARBA00022692"/>
    </source>
</evidence>
<dbReference type="InterPro" id="IPR051401">
    <property type="entry name" value="GtrA_CellWall_Glycosyl"/>
</dbReference>
<dbReference type="InterPro" id="IPR007267">
    <property type="entry name" value="GtrA_DPMS_TM"/>
</dbReference>
<proteinExistence type="inferred from homology"/>
<keyword evidence="3 7" id="KW-0812">Transmembrane</keyword>
<feature type="transmembrane region" description="Helical" evidence="7">
    <location>
        <begin position="53"/>
        <end position="72"/>
    </location>
</feature>
<name>A0ABT7TU58_9MICO</name>
<dbReference type="RefSeq" id="WP_289475551.1">
    <property type="nucleotide sequence ID" value="NZ_JAUCMN010000016.1"/>
</dbReference>
<dbReference type="Proteomes" id="UP001236404">
    <property type="component" value="Unassembled WGS sequence"/>
</dbReference>
<feature type="transmembrane region" description="Helical" evidence="7">
    <location>
        <begin position="84"/>
        <end position="102"/>
    </location>
</feature>
<feature type="domain" description="GtrA/DPMS transmembrane" evidence="8">
    <location>
        <begin position="56"/>
        <end position="180"/>
    </location>
</feature>
<feature type="region of interest" description="Disordered" evidence="6">
    <location>
        <begin position="1"/>
        <end position="35"/>
    </location>
</feature>
<comment type="subcellular location">
    <subcellularLocation>
        <location evidence="1">Membrane</location>
        <topology evidence="1">Multi-pass membrane protein</topology>
    </subcellularLocation>
</comment>
<evidence type="ECO:0000313" key="9">
    <source>
        <dbReference type="EMBL" id="MDM7893152.1"/>
    </source>
</evidence>
<dbReference type="PANTHER" id="PTHR38459">
    <property type="entry name" value="PROPHAGE BACTOPRENOL-LINKED GLUCOSE TRANSLOCASE HOMOLOG"/>
    <property type="match status" value="1"/>
</dbReference>
<gene>
    <name evidence="9" type="ORF">QUG93_15785</name>
</gene>
<keyword evidence="4 7" id="KW-1133">Transmembrane helix</keyword>
<sequence length="192" mass="19872">MTRTDTPVLVPPGTGSVPTPATSSAHPAATGTRTARAVRPALTPRLLATAKQLASFGAIGAVCFLIDLGVYNTLRATVMPDGPIAAKIVSAVVATAVAWLANRSITFRSQRQVGRKETLREGLLFAVTNVIGLGIAAACLFVSHYVLGFTSTLADNVAGNGVGLVLGTVFRFAAYKALVFRSTDAHAKEHAA</sequence>
<evidence type="ECO:0000256" key="5">
    <source>
        <dbReference type="ARBA" id="ARBA00023136"/>
    </source>
</evidence>
<reference evidence="9 10" key="1">
    <citation type="submission" date="2023-06" db="EMBL/GenBank/DDBJ databases">
        <authorList>
            <person name="Feng G."/>
            <person name="Li J."/>
            <person name="Zhu H."/>
        </authorList>
    </citation>
    <scope>NUCLEOTIDE SEQUENCE [LARGE SCALE GENOMIC DNA]</scope>
    <source>
        <strain evidence="9 10">RHCKG28</strain>
    </source>
</reference>
<evidence type="ECO:0000256" key="1">
    <source>
        <dbReference type="ARBA" id="ARBA00004141"/>
    </source>
</evidence>
<accession>A0ABT7TU58</accession>
<evidence type="ECO:0000256" key="6">
    <source>
        <dbReference type="SAM" id="MobiDB-lite"/>
    </source>
</evidence>
<feature type="transmembrane region" description="Helical" evidence="7">
    <location>
        <begin position="123"/>
        <end position="145"/>
    </location>
</feature>
<evidence type="ECO:0000313" key="10">
    <source>
        <dbReference type="Proteomes" id="UP001236404"/>
    </source>
</evidence>
<comment type="caution">
    <text evidence="9">The sequence shown here is derived from an EMBL/GenBank/DDBJ whole genome shotgun (WGS) entry which is preliminary data.</text>
</comment>
<protein>
    <submittedName>
        <fullName evidence="9">GtrA family protein</fullName>
    </submittedName>
</protein>
<dbReference type="Pfam" id="PF04138">
    <property type="entry name" value="GtrA_DPMS_TM"/>
    <property type="match status" value="1"/>
</dbReference>
<keyword evidence="10" id="KW-1185">Reference proteome</keyword>
<organism evidence="9 10">
    <name type="scientific">Curtobacterium caseinilyticum</name>
    <dbReference type="NCBI Taxonomy" id="3055137"/>
    <lineage>
        <taxon>Bacteria</taxon>
        <taxon>Bacillati</taxon>
        <taxon>Actinomycetota</taxon>
        <taxon>Actinomycetes</taxon>
        <taxon>Micrococcales</taxon>
        <taxon>Microbacteriaceae</taxon>
        <taxon>Curtobacterium</taxon>
    </lineage>
</organism>
<evidence type="ECO:0000256" key="4">
    <source>
        <dbReference type="ARBA" id="ARBA00022989"/>
    </source>
</evidence>
<dbReference type="EMBL" id="JAUCMN010000016">
    <property type="protein sequence ID" value="MDM7893152.1"/>
    <property type="molecule type" value="Genomic_DNA"/>
</dbReference>
<feature type="compositionally biased region" description="Low complexity" evidence="6">
    <location>
        <begin position="16"/>
        <end position="35"/>
    </location>
</feature>
<evidence type="ECO:0000256" key="2">
    <source>
        <dbReference type="ARBA" id="ARBA00009399"/>
    </source>
</evidence>
<keyword evidence="5 7" id="KW-0472">Membrane</keyword>
<feature type="transmembrane region" description="Helical" evidence="7">
    <location>
        <begin position="157"/>
        <end position="174"/>
    </location>
</feature>